<keyword evidence="2" id="KW-1185">Reference proteome</keyword>
<comment type="caution">
    <text evidence="1">The sequence shown here is derived from an EMBL/GenBank/DDBJ whole genome shotgun (WGS) entry which is preliminary data.</text>
</comment>
<dbReference type="RefSeq" id="WP_160845177.1">
    <property type="nucleotide sequence ID" value="NZ_WVHT01000006.1"/>
</dbReference>
<gene>
    <name evidence="1" type="ORF">GS399_13510</name>
</gene>
<evidence type="ECO:0000313" key="2">
    <source>
        <dbReference type="Proteomes" id="UP000466586"/>
    </source>
</evidence>
<dbReference type="Proteomes" id="UP000466586">
    <property type="component" value="Unassembled WGS sequence"/>
</dbReference>
<dbReference type="EMBL" id="WVHT01000006">
    <property type="protein sequence ID" value="MXV51993.1"/>
    <property type="molecule type" value="Genomic_DNA"/>
</dbReference>
<dbReference type="AlphaFoldDB" id="A0A7K1YBN0"/>
<name>A0A7K1YBN0_9SPHI</name>
<proteinExistence type="predicted"/>
<protein>
    <submittedName>
        <fullName evidence="1">Uncharacterized protein</fullName>
    </submittedName>
</protein>
<reference evidence="1 2" key="1">
    <citation type="submission" date="2019-11" db="EMBL/GenBank/DDBJ databases">
        <title>Pedobacter sp. HMF7647 Genome sequencing and assembly.</title>
        <authorList>
            <person name="Kang H."/>
            <person name="Kim H."/>
            <person name="Joh K."/>
        </authorList>
    </citation>
    <scope>NUCLEOTIDE SEQUENCE [LARGE SCALE GENOMIC DNA]</scope>
    <source>
        <strain evidence="1 2">HMF7647</strain>
    </source>
</reference>
<evidence type="ECO:0000313" key="1">
    <source>
        <dbReference type="EMBL" id="MXV51993.1"/>
    </source>
</evidence>
<accession>A0A7K1YBN0</accession>
<organism evidence="1 2">
    <name type="scientific">Hufsiella arboris</name>
    <dbReference type="NCBI Taxonomy" id="2695275"/>
    <lineage>
        <taxon>Bacteria</taxon>
        <taxon>Pseudomonadati</taxon>
        <taxon>Bacteroidota</taxon>
        <taxon>Sphingobacteriia</taxon>
        <taxon>Sphingobacteriales</taxon>
        <taxon>Sphingobacteriaceae</taxon>
        <taxon>Hufsiella</taxon>
    </lineage>
</organism>
<sequence length="202" mass="23077">MFGLKPEVIKLFTPFFQYTDGRLIFRYGNEVVESWAPEWHRVPATSEFWLANAEHPNLIADLYISYSAAELLCFISQRTFLLKFPEQHAFAAVGLLPSTAQVEALKSSFPLARWHLIFDANLVGRIADAAIATWYMGRSVSFQIMNEQVMITYCDKSFVVDSGIFSLSRFERLTGLRAGMRTHKPLRGLSSFIELQFANYDT</sequence>